<dbReference type="STRING" id="1095630.A0A2J6T300"/>
<evidence type="ECO:0000313" key="2">
    <source>
        <dbReference type="Proteomes" id="UP000235371"/>
    </source>
</evidence>
<dbReference type="EMBL" id="KZ613847">
    <property type="protein sequence ID" value="PMD57411.1"/>
    <property type="molecule type" value="Genomic_DNA"/>
</dbReference>
<protein>
    <recommendedName>
        <fullName evidence="3">Heterokaryon incompatibility domain-containing protein</fullName>
    </recommendedName>
</protein>
<dbReference type="InParanoid" id="A0A2J6T300"/>
<accession>A0A2J6T300</accession>
<dbReference type="OrthoDB" id="3565361at2759"/>
<keyword evidence="2" id="KW-1185">Reference proteome</keyword>
<reference evidence="1 2" key="1">
    <citation type="submission" date="2016-04" db="EMBL/GenBank/DDBJ databases">
        <title>A degradative enzymes factory behind the ericoid mycorrhizal symbiosis.</title>
        <authorList>
            <consortium name="DOE Joint Genome Institute"/>
            <person name="Martino E."/>
            <person name="Morin E."/>
            <person name="Grelet G."/>
            <person name="Kuo A."/>
            <person name="Kohler A."/>
            <person name="Daghino S."/>
            <person name="Barry K."/>
            <person name="Choi C."/>
            <person name="Cichocki N."/>
            <person name="Clum A."/>
            <person name="Copeland A."/>
            <person name="Hainaut M."/>
            <person name="Haridas S."/>
            <person name="Labutti K."/>
            <person name="Lindquist E."/>
            <person name="Lipzen A."/>
            <person name="Khouja H.-R."/>
            <person name="Murat C."/>
            <person name="Ohm R."/>
            <person name="Olson A."/>
            <person name="Spatafora J."/>
            <person name="Veneault-Fourrey C."/>
            <person name="Henrissat B."/>
            <person name="Grigoriev I."/>
            <person name="Martin F."/>
            <person name="Perotto S."/>
        </authorList>
    </citation>
    <scope>NUCLEOTIDE SEQUENCE [LARGE SCALE GENOMIC DNA]</scope>
    <source>
        <strain evidence="1 2">E</strain>
    </source>
</reference>
<gene>
    <name evidence="1" type="ORF">K444DRAFT_632510</name>
</gene>
<dbReference type="AlphaFoldDB" id="A0A2J6T300"/>
<sequence length="276" mass="31579">MNHLSRPLQSLRSSSLMSIGEAIKSERTFLHTQTPKNDDYPHVNVWSSEHDKDGNLVYRPPASQLVDQMCLDTHGPFGQPRLTAEAPIGKEMLEIQQYTLDQAMARKWANNLRFLALKSVEQPGMNEYFPFPIPKTKSMHDLWLTEPGEFPGTTDYVTVSYYWQTKERFPKYTVSDAQSSTPRPVTAPNEVLNRTIHFATYHNTCFIWIDQRAKFTAGILSVSVYEPRYTEALNGLREARYQDDYGYLPPAGLGREAELSPRPWDIVGLFEILASD</sequence>
<proteinExistence type="predicted"/>
<dbReference type="GeneID" id="36591560"/>
<dbReference type="Proteomes" id="UP000235371">
    <property type="component" value="Unassembled WGS sequence"/>
</dbReference>
<evidence type="ECO:0008006" key="3">
    <source>
        <dbReference type="Google" id="ProtNLM"/>
    </source>
</evidence>
<dbReference type="RefSeq" id="XP_024734315.1">
    <property type="nucleotide sequence ID" value="XM_024883483.1"/>
</dbReference>
<organism evidence="1 2">
    <name type="scientific">Hyaloscypha bicolor E</name>
    <dbReference type="NCBI Taxonomy" id="1095630"/>
    <lineage>
        <taxon>Eukaryota</taxon>
        <taxon>Fungi</taxon>
        <taxon>Dikarya</taxon>
        <taxon>Ascomycota</taxon>
        <taxon>Pezizomycotina</taxon>
        <taxon>Leotiomycetes</taxon>
        <taxon>Helotiales</taxon>
        <taxon>Hyaloscyphaceae</taxon>
        <taxon>Hyaloscypha</taxon>
        <taxon>Hyaloscypha bicolor</taxon>
    </lineage>
</organism>
<name>A0A2J6T300_9HELO</name>
<evidence type="ECO:0000313" key="1">
    <source>
        <dbReference type="EMBL" id="PMD57411.1"/>
    </source>
</evidence>